<dbReference type="RefSeq" id="WP_170229569.1">
    <property type="nucleotide sequence ID" value="NZ_JARZHI010000009.1"/>
</dbReference>
<organism evidence="2 3">
    <name type="scientific">Polyangium sorediatum</name>
    <dbReference type="NCBI Taxonomy" id="889274"/>
    <lineage>
        <taxon>Bacteria</taxon>
        <taxon>Pseudomonadati</taxon>
        <taxon>Myxococcota</taxon>
        <taxon>Polyangia</taxon>
        <taxon>Polyangiales</taxon>
        <taxon>Polyangiaceae</taxon>
        <taxon>Polyangium</taxon>
    </lineage>
</organism>
<dbReference type="EMBL" id="JARZHI010000009">
    <property type="protein sequence ID" value="MDI1430595.1"/>
    <property type="molecule type" value="Genomic_DNA"/>
</dbReference>
<protein>
    <submittedName>
        <fullName evidence="2">Uncharacterized protein</fullName>
    </submittedName>
</protein>
<name>A0ABT6NR05_9BACT</name>
<gene>
    <name evidence="2" type="ORF">QHF89_13855</name>
</gene>
<keyword evidence="3" id="KW-1185">Reference proteome</keyword>
<comment type="caution">
    <text evidence="2">The sequence shown here is derived from an EMBL/GenBank/DDBJ whole genome shotgun (WGS) entry which is preliminary data.</text>
</comment>
<dbReference type="Proteomes" id="UP001160301">
    <property type="component" value="Unassembled WGS sequence"/>
</dbReference>
<evidence type="ECO:0000313" key="2">
    <source>
        <dbReference type="EMBL" id="MDI1430595.1"/>
    </source>
</evidence>
<proteinExistence type="predicted"/>
<sequence>MGKRLYHENTKGNAGELPCAGLFGVSGLQIPSRDQAASESRAMAKRGLAPLDAGGS</sequence>
<reference evidence="2 3" key="1">
    <citation type="submission" date="2023-04" db="EMBL/GenBank/DDBJ databases">
        <title>The genome sequence of Polyangium sorediatum DSM14670.</title>
        <authorList>
            <person name="Zhang X."/>
        </authorList>
    </citation>
    <scope>NUCLEOTIDE SEQUENCE [LARGE SCALE GENOMIC DNA]</scope>
    <source>
        <strain evidence="2 3">DSM 14670</strain>
    </source>
</reference>
<evidence type="ECO:0000313" key="3">
    <source>
        <dbReference type="Proteomes" id="UP001160301"/>
    </source>
</evidence>
<evidence type="ECO:0000256" key="1">
    <source>
        <dbReference type="SAM" id="MobiDB-lite"/>
    </source>
</evidence>
<accession>A0ABT6NR05</accession>
<feature type="region of interest" description="Disordered" evidence="1">
    <location>
        <begin position="34"/>
        <end position="56"/>
    </location>
</feature>